<evidence type="ECO:0000313" key="2">
    <source>
        <dbReference type="EMBL" id="MDA2814405.1"/>
    </source>
</evidence>
<sequence>MRNWIKSSYSDGGGGNCVEVSLPTWNKSSYSTGANTSCVEVALPWQKSSHSGADTNACVEVARGTRTLVRDTQNRPLGHLAFPSSEWQAFLRATSAEAL</sequence>
<reference evidence="2 3" key="1">
    <citation type="submission" date="2023-01" db="EMBL/GenBank/DDBJ databases">
        <title>Draft genome sequence of Nocardiopsis sp. RSe5-2 isolated from halophytes.</title>
        <authorList>
            <person name="Duangmal K."/>
            <person name="Chantavorakit T."/>
        </authorList>
    </citation>
    <scope>NUCLEOTIDE SEQUENCE [LARGE SCALE GENOMIC DNA]</scope>
    <source>
        <strain evidence="2 3">RSe5-2</strain>
    </source>
</reference>
<evidence type="ECO:0000313" key="3">
    <source>
        <dbReference type="Proteomes" id="UP001527866"/>
    </source>
</evidence>
<dbReference type="InterPro" id="IPR007278">
    <property type="entry name" value="DUF397"/>
</dbReference>
<feature type="domain" description="DUF397" evidence="1">
    <location>
        <begin position="44"/>
        <end position="93"/>
    </location>
</feature>
<protein>
    <submittedName>
        <fullName evidence="2">DUF397 domain-containing protein</fullName>
    </submittedName>
</protein>
<name>A0ABT4UBP7_9ACTN</name>
<organism evidence="2 3">
    <name type="scientific">Nocardiopsis endophytica</name>
    <dbReference type="NCBI Taxonomy" id="3018445"/>
    <lineage>
        <taxon>Bacteria</taxon>
        <taxon>Bacillati</taxon>
        <taxon>Actinomycetota</taxon>
        <taxon>Actinomycetes</taxon>
        <taxon>Streptosporangiales</taxon>
        <taxon>Nocardiopsidaceae</taxon>
        <taxon>Nocardiopsis</taxon>
    </lineage>
</organism>
<keyword evidence="3" id="KW-1185">Reference proteome</keyword>
<accession>A0ABT4UBP7</accession>
<evidence type="ECO:0000259" key="1">
    <source>
        <dbReference type="Pfam" id="PF04149"/>
    </source>
</evidence>
<dbReference type="Pfam" id="PF04149">
    <property type="entry name" value="DUF397"/>
    <property type="match status" value="3"/>
</dbReference>
<dbReference type="EMBL" id="JAQFWQ010000119">
    <property type="protein sequence ID" value="MDA2814405.1"/>
    <property type="molecule type" value="Genomic_DNA"/>
</dbReference>
<feature type="domain" description="DUF397" evidence="1">
    <location>
        <begin position="24"/>
        <end position="42"/>
    </location>
</feature>
<dbReference type="RefSeq" id="WP_270689799.1">
    <property type="nucleotide sequence ID" value="NZ_JAQFWQ010000119.1"/>
</dbReference>
<dbReference type="Proteomes" id="UP001527866">
    <property type="component" value="Unassembled WGS sequence"/>
</dbReference>
<comment type="caution">
    <text evidence="2">The sequence shown here is derived from an EMBL/GenBank/DDBJ whole genome shotgun (WGS) entry which is preliminary data.</text>
</comment>
<gene>
    <name evidence="2" type="ORF">O4J56_27410</name>
</gene>
<feature type="domain" description="DUF397" evidence="1">
    <location>
        <begin position="3"/>
        <end position="20"/>
    </location>
</feature>
<proteinExistence type="predicted"/>